<dbReference type="InterPro" id="IPR046200">
    <property type="entry name" value="DUF6233"/>
</dbReference>
<sequence>MSDASPSAPITLVLPDGQAIERVRLYERQQLDSGLWMYRIGVPLWQTAAGGGVEPAEYGTWVTSEQLRPLPGVDLGGIPAHPRTRTSAPTRWAWLLDGRTHGQPATVHAEGCSGATDRAHPLGTTQALDVLARPGTVACTVCDAAEALLPILTHGNYSDPDGAQTVGDPL</sequence>
<reference evidence="2" key="2">
    <citation type="submission" date="2024-05" db="EMBL/GenBank/DDBJ databases">
        <title>Whole genome shotgun sequence of Streptomyces spororaveus NBRC 15456.</title>
        <authorList>
            <person name="Komaki H."/>
            <person name="Tamura T."/>
        </authorList>
    </citation>
    <scope>NUCLEOTIDE SEQUENCE</scope>
    <source>
        <strain evidence="2">NBRC 15456</strain>
    </source>
</reference>
<dbReference type="EMBL" id="BNED01000001">
    <property type="protein sequence ID" value="GHI74443.1"/>
    <property type="molecule type" value="Genomic_DNA"/>
</dbReference>
<comment type="caution">
    <text evidence="2">The sequence shown here is derived from an EMBL/GenBank/DDBJ whole genome shotgun (WGS) entry which is preliminary data.</text>
</comment>
<reference evidence="3" key="1">
    <citation type="submission" date="2023-07" db="EMBL/GenBank/DDBJ databases">
        <title>Whole genome shotgun sequence of Streptomyces spororaveus NBRC 15456.</title>
        <authorList>
            <person name="Komaki H."/>
            <person name="Tamura T."/>
        </authorList>
    </citation>
    <scope>NUCLEOTIDE SEQUENCE [LARGE SCALE GENOMIC DNA]</scope>
    <source>
        <strain evidence="3">NBRC 15456</strain>
    </source>
</reference>
<dbReference type="RefSeq" id="WP_202197089.1">
    <property type="nucleotide sequence ID" value="NZ_BAAATO010000053.1"/>
</dbReference>
<evidence type="ECO:0000313" key="3">
    <source>
        <dbReference type="Proteomes" id="UP000608522"/>
    </source>
</evidence>
<dbReference type="Pfam" id="PF19746">
    <property type="entry name" value="DUF6233"/>
    <property type="match status" value="1"/>
</dbReference>
<accession>A0ABQ3TQD3</accession>
<proteinExistence type="predicted"/>
<dbReference type="Proteomes" id="UP000608522">
    <property type="component" value="Unassembled WGS sequence"/>
</dbReference>
<name>A0ABQ3TQD3_9ACTN</name>
<gene>
    <name evidence="1" type="ORF">Sspor_00040</name>
    <name evidence="2" type="ORF">Sspor_81910</name>
</gene>
<dbReference type="EMBL" id="BNED01000010">
    <property type="protein sequence ID" value="GHI82630.1"/>
    <property type="molecule type" value="Genomic_DNA"/>
</dbReference>
<evidence type="ECO:0000313" key="2">
    <source>
        <dbReference type="EMBL" id="GHI82630.1"/>
    </source>
</evidence>
<protein>
    <submittedName>
        <fullName evidence="2">Uncharacterized protein</fullName>
    </submittedName>
</protein>
<organism evidence="2 3">
    <name type="scientific">Streptomyces spororaveus</name>
    <dbReference type="NCBI Taxonomy" id="284039"/>
    <lineage>
        <taxon>Bacteria</taxon>
        <taxon>Bacillati</taxon>
        <taxon>Actinomycetota</taxon>
        <taxon>Actinomycetes</taxon>
        <taxon>Kitasatosporales</taxon>
        <taxon>Streptomycetaceae</taxon>
        <taxon>Streptomyces</taxon>
    </lineage>
</organism>
<keyword evidence="3" id="KW-1185">Reference proteome</keyword>
<evidence type="ECO:0000313" key="1">
    <source>
        <dbReference type="EMBL" id="GHI74443.1"/>
    </source>
</evidence>